<protein>
    <submittedName>
        <fullName evidence="1">Uncharacterized protein</fullName>
    </submittedName>
</protein>
<dbReference type="Proteomes" id="UP000310016">
    <property type="component" value="Unassembled WGS sequence"/>
</dbReference>
<evidence type="ECO:0000313" key="1">
    <source>
        <dbReference type="EMBL" id="TJZ73765.1"/>
    </source>
</evidence>
<dbReference type="OrthoDB" id="9784724at2"/>
<dbReference type="EMBL" id="SUMF01000008">
    <property type="protein sequence ID" value="TJZ73765.1"/>
    <property type="molecule type" value="Genomic_DNA"/>
</dbReference>
<keyword evidence="2" id="KW-1185">Reference proteome</keyword>
<accession>A0A4U0PYU2</accession>
<name>A0A4U0PYU2_9NEIS</name>
<evidence type="ECO:0000313" key="2">
    <source>
        <dbReference type="Proteomes" id="UP000310016"/>
    </source>
</evidence>
<sequence>MKLASHLAKSRHGVFYFRLSVREGSATREKRVSLRTTNPQEARLKAACLSGIMAVHKQEQQRAMGEARFNAAQGIAAQDPDGNLLLNLLRRVDPERLAELAGRPLSEVNELLNGASETDVRRLDIELPARKGCRNSEGTAL</sequence>
<dbReference type="AlphaFoldDB" id="A0A4U0PYU2"/>
<gene>
    <name evidence="1" type="ORF">FAZ21_09075</name>
</gene>
<organism evidence="1 2">
    <name type="scientific">Chitiniphilus eburneus</name>
    <dbReference type="NCBI Taxonomy" id="2571148"/>
    <lineage>
        <taxon>Bacteria</taxon>
        <taxon>Pseudomonadati</taxon>
        <taxon>Pseudomonadota</taxon>
        <taxon>Betaproteobacteria</taxon>
        <taxon>Neisseriales</taxon>
        <taxon>Chitinibacteraceae</taxon>
        <taxon>Chitiniphilus</taxon>
    </lineage>
</organism>
<dbReference type="RefSeq" id="WP_136773128.1">
    <property type="nucleotide sequence ID" value="NZ_SUMF01000008.1"/>
</dbReference>
<reference evidence="1 2" key="1">
    <citation type="submission" date="2019-04" db="EMBL/GenBank/DDBJ databases">
        <title>Chitiniphilus eburnea sp. nov., a novel chitinolytic bacterium isolated from aquaculture sludge.</title>
        <authorList>
            <person name="Sheng M."/>
        </authorList>
    </citation>
    <scope>NUCLEOTIDE SEQUENCE [LARGE SCALE GENOMIC DNA]</scope>
    <source>
        <strain evidence="1 2">HX-2-15</strain>
    </source>
</reference>
<proteinExistence type="predicted"/>
<comment type="caution">
    <text evidence="1">The sequence shown here is derived from an EMBL/GenBank/DDBJ whole genome shotgun (WGS) entry which is preliminary data.</text>
</comment>